<dbReference type="Pfam" id="PF04542">
    <property type="entry name" value="Sigma70_r2"/>
    <property type="match status" value="1"/>
</dbReference>
<name>A0A517ZTE2_9PLAN</name>
<dbReference type="KEGG" id="sdyn:Mal52_42350"/>
<dbReference type="Gene3D" id="1.10.1740.10">
    <property type="match status" value="1"/>
</dbReference>
<evidence type="ECO:0000256" key="5">
    <source>
        <dbReference type="ARBA" id="ARBA00023163"/>
    </source>
</evidence>
<evidence type="ECO:0000256" key="3">
    <source>
        <dbReference type="ARBA" id="ARBA00023082"/>
    </source>
</evidence>
<dbReference type="Proteomes" id="UP000319383">
    <property type="component" value="Chromosome"/>
</dbReference>
<keyword evidence="2" id="KW-0805">Transcription regulation</keyword>
<dbReference type="InterPro" id="IPR013325">
    <property type="entry name" value="RNA_pol_sigma_r2"/>
</dbReference>
<reference evidence="8 9" key="1">
    <citation type="submission" date="2019-02" db="EMBL/GenBank/DDBJ databases">
        <title>Deep-cultivation of Planctomycetes and their phenomic and genomic characterization uncovers novel biology.</title>
        <authorList>
            <person name="Wiegand S."/>
            <person name="Jogler M."/>
            <person name="Boedeker C."/>
            <person name="Pinto D."/>
            <person name="Vollmers J."/>
            <person name="Rivas-Marin E."/>
            <person name="Kohn T."/>
            <person name="Peeters S.H."/>
            <person name="Heuer A."/>
            <person name="Rast P."/>
            <person name="Oberbeckmann S."/>
            <person name="Bunk B."/>
            <person name="Jeske O."/>
            <person name="Meyerdierks A."/>
            <person name="Storesund J.E."/>
            <person name="Kallscheuer N."/>
            <person name="Luecker S."/>
            <person name="Lage O.M."/>
            <person name="Pohl T."/>
            <person name="Merkel B.J."/>
            <person name="Hornburger P."/>
            <person name="Mueller R.-W."/>
            <person name="Bruemmer F."/>
            <person name="Labrenz M."/>
            <person name="Spormann A.M."/>
            <person name="Op den Camp H."/>
            <person name="Overmann J."/>
            <person name="Amann R."/>
            <person name="Jetten M.S.M."/>
            <person name="Mascher T."/>
            <person name="Medema M.H."/>
            <person name="Devos D.P."/>
            <person name="Kaster A.-K."/>
            <person name="Ovreas L."/>
            <person name="Rohde M."/>
            <person name="Galperin M.Y."/>
            <person name="Jogler C."/>
        </authorList>
    </citation>
    <scope>NUCLEOTIDE SEQUENCE [LARGE SCALE GENOMIC DNA]</scope>
    <source>
        <strain evidence="8 9">Mal52</strain>
    </source>
</reference>
<evidence type="ECO:0000313" key="8">
    <source>
        <dbReference type="EMBL" id="QDU45739.1"/>
    </source>
</evidence>
<organism evidence="8 9">
    <name type="scientific">Symmachiella dynata</name>
    <dbReference type="NCBI Taxonomy" id="2527995"/>
    <lineage>
        <taxon>Bacteria</taxon>
        <taxon>Pseudomonadati</taxon>
        <taxon>Planctomycetota</taxon>
        <taxon>Planctomycetia</taxon>
        <taxon>Planctomycetales</taxon>
        <taxon>Planctomycetaceae</taxon>
        <taxon>Symmachiella</taxon>
    </lineage>
</organism>
<dbReference type="InterPro" id="IPR007627">
    <property type="entry name" value="RNA_pol_sigma70_r2"/>
</dbReference>
<dbReference type="GO" id="GO:0016987">
    <property type="term" value="F:sigma factor activity"/>
    <property type="evidence" value="ECO:0007669"/>
    <property type="project" value="UniProtKB-KW"/>
</dbReference>
<protein>
    <submittedName>
        <fullName evidence="8">ECF RNA polymerase sigma factor SigW</fullName>
    </submittedName>
</protein>
<evidence type="ECO:0000259" key="6">
    <source>
        <dbReference type="Pfam" id="PF04542"/>
    </source>
</evidence>
<comment type="similarity">
    <text evidence="1">Belongs to the sigma-70 factor family. ECF subfamily.</text>
</comment>
<dbReference type="EMBL" id="CP036276">
    <property type="protein sequence ID" value="QDU45739.1"/>
    <property type="molecule type" value="Genomic_DNA"/>
</dbReference>
<evidence type="ECO:0000259" key="7">
    <source>
        <dbReference type="Pfam" id="PF04545"/>
    </source>
</evidence>
<proteinExistence type="inferred from homology"/>
<dbReference type="PANTHER" id="PTHR43133">
    <property type="entry name" value="RNA POLYMERASE ECF-TYPE SIGMA FACTO"/>
    <property type="match status" value="1"/>
</dbReference>
<dbReference type="InterPro" id="IPR039425">
    <property type="entry name" value="RNA_pol_sigma-70-like"/>
</dbReference>
<accession>A0A517ZTE2</accession>
<dbReference type="PANTHER" id="PTHR43133:SF51">
    <property type="entry name" value="RNA POLYMERASE SIGMA FACTOR"/>
    <property type="match status" value="1"/>
</dbReference>
<keyword evidence="3" id="KW-0731">Sigma factor</keyword>
<gene>
    <name evidence="8" type="primary">sigW_5</name>
    <name evidence="8" type="ORF">Mal52_42350</name>
</gene>
<dbReference type="InterPro" id="IPR036388">
    <property type="entry name" value="WH-like_DNA-bd_sf"/>
</dbReference>
<evidence type="ECO:0000313" key="9">
    <source>
        <dbReference type="Proteomes" id="UP000319383"/>
    </source>
</evidence>
<keyword evidence="4" id="KW-0238">DNA-binding</keyword>
<feature type="domain" description="RNA polymerase sigma-70 region 4" evidence="7">
    <location>
        <begin position="130"/>
        <end position="178"/>
    </location>
</feature>
<dbReference type="Pfam" id="PF04545">
    <property type="entry name" value="Sigma70_r4"/>
    <property type="match status" value="1"/>
</dbReference>
<evidence type="ECO:0000256" key="1">
    <source>
        <dbReference type="ARBA" id="ARBA00010641"/>
    </source>
</evidence>
<dbReference type="SUPFAM" id="SSF88946">
    <property type="entry name" value="Sigma2 domain of RNA polymerase sigma factors"/>
    <property type="match status" value="1"/>
</dbReference>
<dbReference type="RefSeq" id="WP_231961923.1">
    <property type="nucleotide sequence ID" value="NZ_CAXBED010000162.1"/>
</dbReference>
<evidence type="ECO:0000256" key="4">
    <source>
        <dbReference type="ARBA" id="ARBA00023125"/>
    </source>
</evidence>
<dbReference type="InterPro" id="IPR007630">
    <property type="entry name" value="RNA_pol_sigma70_r4"/>
</dbReference>
<evidence type="ECO:0000256" key="2">
    <source>
        <dbReference type="ARBA" id="ARBA00023015"/>
    </source>
</evidence>
<dbReference type="InterPro" id="IPR014284">
    <property type="entry name" value="RNA_pol_sigma-70_dom"/>
</dbReference>
<dbReference type="Gene3D" id="1.10.10.10">
    <property type="entry name" value="Winged helix-like DNA-binding domain superfamily/Winged helix DNA-binding domain"/>
    <property type="match status" value="1"/>
</dbReference>
<dbReference type="NCBIfam" id="TIGR02937">
    <property type="entry name" value="sigma70-ECF"/>
    <property type="match status" value="1"/>
</dbReference>
<dbReference type="GO" id="GO:0003677">
    <property type="term" value="F:DNA binding"/>
    <property type="evidence" value="ECO:0007669"/>
    <property type="project" value="UniProtKB-KW"/>
</dbReference>
<dbReference type="SUPFAM" id="SSF88659">
    <property type="entry name" value="Sigma3 and sigma4 domains of RNA polymerase sigma factors"/>
    <property type="match status" value="1"/>
</dbReference>
<dbReference type="InterPro" id="IPR013324">
    <property type="entry name" value="RNA_pol_sigma_r3/r4-like"/>
</dbReference>
<dbReference type="AlphaFoldDB" id="A0A517ZTE2"/>
<keyword evidence="5" id="KW-0804">Transcription</keyword>
<keyword evidence="9" id="KW-1185">Reference proteome</keyword>
<dbReference type="GO" id="GO:0006352">
    <property type="term" value="P:DNA-templated transcription initiation"/>
    <property type="evidence" value="ECO:0007669"/>
    <property type="project" value="InterPro"/>
</dbReference>
<sequence>MMQLADNEVLQLVRAAQAGNREAFGRLAVRFEPIVFAIVLRRLRNRSEAKEVTQDVFLQMMRKLDQLRDPERFVGWMKQVAVRMAINRAVRRPHEVVTGTDTVSALKMDRANPLESLMQKEDAGRVRGGLSRLRELDRQTLMAFYFEGQSLKEMSDHFESPIGTIKRRLHTARNRLKEELVAAPAPV</sequence>
<feature type="domain" description="RNA polymerase sigma-70 region 2" evidence="6">
    <location>
        <begin position="30"/>
        <end position="89"/>
    </location>
</feature>